<reference evidence="1 2" key="1">
    <citation type="submission" date="2018-11" db="EMBL/GenBank/DDBJ databases">
        <authorList>
            <person name="Lopez-Roques C."/>
            <person name="Donnadieu C."/>
            <person name="Bouchez O."/>
            <person name="Klopp C."/>
            <person name="Cabau C."/>
            <person name="Zahm M."/>
        </authorList>
    </citation>
    <scope>NUCLEOTIDE SEQUENCE [LARGE SCALE GENOMIC DNA]</scope>
    <source>
        <strain evidence="1">RS831</strain>
        <tissue evidence="1">Whole body</tissue>
    </source>
</reference>
<keyword evidence="2" id="KW-1185">Reference proteome</keyword>
<sequence length="69" mass="7678">MNVKCSSVVKKQTVLLTPPPLAFTYFSFKHFKSTLHYRTLIFQPSHLLTAPISEGAFLPLLASFPVKAA</sequence>
<gene>
    <name evidence="1" type="ORF">OJAV_G00199900</name>
</gene>
<dbReference type="Proteomes" id="UP000283210">
    <property type="component" value="Chromosome 20"/>
</dbReference>
<proteinExistence type="predicted"/>
<organism evidence="1 2">
    <name type="scientific">Oryzias javanicus</name>
    <name type="common">Javanese ricefish</name>
    <name type="synonym">Aplocheilus javanicus</name>
    <dbReference type="NCBI Taxonomy" id="123683"/>
    <lineage>
        <taxon>Eukaryota</taxon>
        <taxon>Metazoa</taxon>
        <taxon>Chordata</taxon>
        <taxon>Craniata</taxon>
        <taxon>Vertebrata</taxon>
        <taxon>Euteleostomi</taxon>
        <taxon>Actinopterygii</taxon>
        <taxon>Neopterygii</taxon>
        <taxon>Teleostei</taxon>
        <taxon>Neoteleostei</taxon>
        <taxon>Acanthomorphata</taxon>
        <taxon>Ovalentaria</taxon>
        <taxon>Atherinomorphae</taxon>
        <taxon>Beloniformes</taxon>
        <taxon>Adrianichthyidae</taxon>
        <taxon>Oryziinae</taxon>
        <taxon>Oryzias</taxon>
    </lineage>
</organism>
<evidence type="ECO:0000313" key="1">
    <source>
        <dbReference type="EMBL" id="RVE58998.1"/>
    </source>
</evidence>
<dbReference type="EMBL" id="CM012456">
    <property type="protein sequence ID" value="RVE58998.1"/>
    <property type="molecule type" value="Genomic_DNA"/>
</dbReference>
<accession>A0A3S2PE77</accession>
<name>A0A3S2PE77_ORYJA</name>
<dbReference type="AlphaFoldDB" id="A0A3S2PE77"/>
<evidence type="ECO:0000313" key="2">
    <source>
        <dbReference type="Proteomes" id="UP000283210"/>
    </source>
</evidence>
<protein>
    <submittedName>
        <fullName evidence="1">Uncharacterized protein</fullName>
    </submittedName>
</protein>
<reference evidence="1 2" key="2">
    <citation type="submission" date="2019-01" db="EMBL/GenBank/DDBJ databases">
        <title>A chromosome length genome reference of the Java medaka (oryzias javanicus).</title>
        <authorList>
            <person name="Herpin A."/>
            <person name="Takehana Y."/>
            <person name="Naruse K."/>
            <person name="Ansai S."/>
            <person name="Kawaguchi M."/>
        </authorList>
    </citation>
    <scope>NUCLEOTIDE SEQUENCE [LARGE SCALE GENOMIC DNA]</scope>
    <source>
        <strain evidence="1">RS831</strain>
        <tissue evidence="1">Whole body</tissue>
    </source>
</reference>